<dbReference type="InterPro" id="IPR018394">
    <property type="entry name" value="DNA_photolyase_1_CS_C"/>
</dbReference>
<feature type="binding site" evidence="8">
    <location>
        <position position="281"/>
    </location>
    <ligand>
        <name>FAD</name>
        <dbReference type="ChEBI" id="CHEBI:57692"/>
    </ligand>
</feature>
<feature type="binding site" evidence="8">
    <location>
        <begin position="245"/>
        <end position="249"/>
    </location>
    <ligand>
        <name>FAD</name>
        <dbReference type="ChEBI" id="CHEBI:57692"/>
    </ligand>
</feature>
<feature type="domain" description="Photolyase/cryptochrome alpha/beta" evidence="11">
    <location>
        <begin position="10"/>
        <end position="139"/>
    </location>
</feature>
<dbReference type="GO" id="GO:0003677">
    <property type="term" value="F:DNA binding"/>
    <property type="evidence" value="ECO:0007669"/>
    <property type="project" value="TreeGrafter"/>
</dbReference>
<dbReference type="Proteomes" id="UP000537592">
    <property type="component" value="Unassembled WGS sequence"/>
</dbReference>
<dbReference type="GO" id="GO:0003904">
    <property type="term" value="F:deoxyribodipyrimidine photo-lyase activity"/>
    <property type="evidence" value="ECO:0007669"/>
    <property type="project" value="UniProtKB-EC"/>
</dbReference>
<comment type="caution">
    <text evidence="12">The sequence shown here is derived from an EMBL/GenBank/DDBJ whole genome shotgun (WGS) entry which is preliminary data.</text>
</comment>
<gene>
    <name evidence="12" type="ORF">FHS81_002788</name>
</gene>
<evidence type="ECO:0000313" key="13">
    <source>
        <dbReference type="Proteomes" id="UP000537592"/>
    </source>
</evidence>
<dbReference type="InterPro" id="IPR036134">
    <property type="entry name" value="Crypto/Photolyase_FAD-like_sf"/>
</dbReference>
<evidence type="ECO:0000259" key="11">
    <source>
        <dbReference type="PROSITE" id="PS51645"/>
    </source>
</evidence>
<evidence type="ECO:0000256" key="1">
    <source>
        <dbReference type="ARBA" id="ARBA00001932"/>
    </source>
</evidence>
<evidence type="ECO:0000256" key="4">
    <source>
        <dbReference type="ARBA" id="ARBA00022630"/>
    </source>
</evidence>
<dbReference type="InterPro" id="IPR006050">
    <property type="entry name" value="DNA_photolyase_N"/>
</dbReference>
<dbReference type="GO" id="GO:0000719">
    <property type="term" value="P:photoreactive repair"/>
    <property type="evidence" value="ECO:0007669"/>
    <property type="project" value="UniProtKB-ARBA"/>
</dbReference>
<dbReference type="PANTHER" id="PTHR11455">
    <property type="entry name" value="CRYPTOCHROME"/>
    <property type="match status" value="1"/>
</dbReference>
<evidence type="ECO:0000256" key="2">
    <source>
        <dbReference type="ARBA" id="ARBA00013149"/>
    </source>
</evidence>
<dbReference type="Pfam" id="PF00875">
    <property type="entry name" value="DNA_photolyase"/>
    <property type="match status" value="1"/>
</dbReference>
<organism evidence="12 13">
    <name type="scientific">Pseudochelatococcus contaminans</name>
    <dbReference type="NCBI Taxonomy" id="1538103"/>
    <lineage>
        <taxon>Bacteria</taxon>
        <taxon>Pseudomonadati</taxon>
        <taxon>Pseudomonadota</taxon>
        <taxon>Alphaproteobacteria</taxon>
        <taxon>Hyphomicrobiales</taxon>
        <taxon>Chelatococcaceae</taxon>
        <taxon>Pseudochelatococcus</taxon>
    </lineage>
</organism>
<sequence>MKPTTLDSEHPVLVLFRNDRRLADNAALDAAARSGKPVIAAFVLEEAASGDWQPGGAWRWWLHYSLAALEKALADLGVRLVLRRGAMREVVDALVRESGADTVFWNRRYDPAGIAVDTRMKADLRDRGMVVQSFSGHLLHEPSRLATSTGGYYKVYSPFWKALMAGPEPGDAFDAPQVLTPFQGSLDSMPLAAFGLLPQKPDWAGGLRETWTPGEAGAHERLADFLSDALNGYAEGRDYPAKDATSLLSPYLAHGEITPARIFAALRSSGDDAIGADAMKFRKEVGWREFCYHLLFHNPDLDKKNFQPSFDAFPWHEDDASLRAWQRGMTGYPLVDAGMRELWQTGYMQNRVRMIAASFLTKHLLIDWRTGERWFRDTLVDADPASNPGNWQWVAGCGADAAPFFRIFNPVLQGQKFDPDGTYVRAWVPELAGLSTRYIHEPWSAPAAVLAQAGVKLGETYPRPVVDHRLARDRALSAHAETRSES</sequence>
<evidence type="ECO:0000256" key="5">
    <source>
        <dbReference type="ARBA" id="ARBA00022827"/>
    </source>
</evidence>
<evidence type="ECO:0000256" key="6">
    <source>
        <dbReference type="ARBA" id="ARBA00022991"/>
    </source>
</evidence>
<dbReference type="InterPro" id="IPR014729">
    <property type="entry name" value="Rossmann-like_a/b/a_fold"/>
</dbReference>
<dbReference type="GO" id="GO:0009416">
    <property type="term" value="P:response to light stimulus"/>
    <property type="evidence" value="ECO:0007669"/>
    <property type="project" value="TreeGrafter"/>
</dbReference>
<comment type="similarity">
    <text evidence="10">Belongs to the DNA photolyase family.</text>
</comment>
<dbReference type="SUPFAM" id="SSF52425">
    <property type="entry name" value="Cryptochrome/photolyase, N-terminal domain"/>
    <property type="match status" value="1"/>
</dbReference>
<evidence type="ECO:0000313" key="12">
    <source>
        <dbReference type="EMBL" id="MBB3810686.1"/>
    </source>
</evidence>
<feature type="site" description="Electron transfer via tryptophanyl radical" evidence="9">
    <location>
        <position position="391"/>
    </location>
</feature>
<dbReference type="AlphaFoldDB" id="A0A7W5Z5Q1"/>
<dbReference type="GO" id="GO:0071949">
    <property type="term" value="F:FAD binding"/>
    <property type="evidence" value="ECO:0007669"/>
    <property type="project" value="TreeGrafter"/>
</dbReference>
<keyword evidence="13" id="KW-1185">Reference proteome</keyword>
<dbReference type="PRINTS" id="PR00147">
    <property type="entry name" value="DNAPHOTLYASE"/>
</dbReference>
<comment type="cofactor">
    <cofactor evidence="8">
        <name>FAD</name>
        <dbReference type="ChEBI" id="CHEBI:57692"/>
    </cofactor>
    <text evidence="8">Binds 1 FAD per subunit.</text>
</comment>
<evidence type="ECO:0000256" key="9">
    <source>
        <dbReference type="PIRSR" id="PIRSR602081-2"/>
    </source>
</evidence>
<reference evidence="12 13" key="1">
    <citation type="submission" date="2020-08" db="EMBL/GenBank/DDBJ databases">
        <title>Genomic Encyclopedia of Type Strains, Phase IV (KMG-IV): sequencing the most valuable type-strain genomes for metagenomic binning, comparative biology and taxonomic classification.</title>
        <authorList>
            <person name="Goeker M."/>
        </authorList>
    </citation>
    <scope>NUCLEOTIDE SEQUENCE [LARGE SCALE GENOMIC DNA]</scope>
    <source>
        <strain evidence="12 13">DSM 28760</strain>
    </source>
</reference>
<feature type="site" description="Electron transfer via tryptophanyl radical" evidence="9">
    <location>
        <position position="315"/>
    </location>
</feature>
<dbReference type="EMBL" id="JACICC010000007">
    <property type="protein sequence ID" value="MBB3810686.1"/>
    <property type="molecule type" value="Genomic_DNA"/>
</dbReference>
<evidence type="ECO:0000256" key="8">
    <source>
        <dbReference type="PIRSR" id="PIRSR602081-1"/>
    </source>
</evidence>
<dbReference type="InterPro" id="IPR002081">
    <property type="entry name" value="Cryptochrome/DNA_photolyase_1"/>
</dbReference>
<name>A0A7W5Z5Q1_9HYPH</name>
<evidence type="ECO:0000256" key="3">
    <source>
        <dbReference type="ARBA" id="ARBA00014046"/>
    </source>
</evidence>
<dbReference type="InterPro" id="IPR005101">
    <property type="entry name" value="Cryptochr/Photolyase_FAD-bd"/>
</dbReference>
<proteinExistence type="inferred from homology"/>
<dbReference type="PROSITE" id="PS00394">
    <property type="entry name" value="DNA_PHOTOLYASES_1_1"/>
    <property type="match status" value="1"/>
</dbReference>
<feature type="binding site" evidence="8">
    <location>
        <position position="233"/>
    </location>
    <ligand>
        <name>FAD</name>
        <dbReference type="ChEBI" id="CHEBI:57692"/>
    </ligand>
</feature>
<dbReference type="Gene3D" id="1.25.40.80">
    <property type="match status" value="1"/>
</dbReference>
<evidence type="ECO:0000256" key="10">
    <source>
        <dbReference type="RuleBase" id="RU004182"/>
    </source>
</evidence>
<dbReference type="PROSITE" id="PS51645">
    <property type="entry name" value="PHR_CRY_ALPHA_BETA"/>
    <property type="match status" value="1"/>
</dbReference>
<accession>A0A7W5Z5Q1</accession>
<feature type="binding site" evidence="8">
    <location>
        <begin position="381"/>
        <end position="383"/>
    </location>
    <ligand>
        <name>FAD</name>
        <dbReference type="ChEBI" id="CHEBI:57692"/>
    </ligand>
</feature>
<dbReference type="SUPFAM" id="SSF48173">
    <property type="entry name" value="Cryptochrome/photolyase FAD-binding domain"/>
    <property type="match status" value="1"/>
</dbReference>
<evidence type="ECO:0000256" key="7">
    <source>
        <dbReference type="ARBA" id="ARBA00033999"/>
    </source>
</evidence>
<dbReference type="InterPro" id="IPR036155">
    <property type="entry name" value="Crypto/Photolyase_N_sf"/>
</dbReference>
<dbReference type="Gene3D" id="3.40.50.620">
    <property type="entry name" value="HUPs"/>
    <property type="match status" value="1"/>
</dbReference>
<protein>
    <recommendedName>
        <fullName evidence="3">Deoxyribodipyrimidine photo-lyase</fullName>
        <ecNumber evidence="2">4.1.99.3</ecNumber>
    </recommendedName>
</protein>
<dbReference type="Pfam" id="PF03441">
    <property type="entry name" value="FAD_binding_7"/>
    <property type="match status" value="1"/>
</dbReference>
<keyword evidence="5 8" id="KW-0274">FAD</keyword>
<comment type="cofactor">
    <cofactor evidence="1">
        <name>(6R)-5,10-methylene-5,6,7,8-tetrahydrofolate</name>
        <dbReference type="ChEBI" id="CHEBI:15636"/>
    </cofactor>
</comment>
<dbReference type="PANTHER" id="PTHR11455:SF9">
    <property type="entry name" value="CRYPTOCHROME CIRCADIAN CLOCK 5 ISOFORM X1"/>
    <property type="match status" value="1"/>
</dbReference>
<feature type="site" description="Electron transfer via tryptophanyl radical" evidence="9">
    <location>
        <position position="368"/>
    </location>
</feature>
<dbReference type="Gene3D" id="1.10.579.10">
    <property type="entry name" value="DNA Cyclobutane Dipyrimidine Photolyase, subunit A, domain 3"/>
    <property type="match status" value="1"/>
</dbReference>
<comment type="catalytic activity">
    <reaction evidence="7">
        <text>cyclobutadipyrimidine (in DNA) = 2 pyrimidine residues (in DNA).</text>
        <dbReference type="EC" id="4.1.99.3"/>
    </reaction>
</comment>
<keyword evidence="4 8" id="KW-0285">Flavoprotein</keyword>
<keyword evidence="6 10" id="KW-0157">Chromophore</keyword>
<dbReference type="EC" id="4.1.99.3" evidence="2"/>
<dbReference type="PROSITE" id="PS00691">
    <property type="entry name" value="DNA_PHOTOLYASES_1_2"/>
    <property type="match status" value="1"/>
</dbReference>
<dbReference type="FunFam" id="1.10.579.10:FF:000003">
    <property type="entry name" value="Deoxyribodipyrimidine photo-lyase"/>
    <property type="match status" value="1"/>
</dbReference>
<dbReference type="RefSeq" id="WP_343052490.1">
    <property type="nucleotide sequence ID" value="NZ_JACICC010000007.1"/>
</dbReference>
<keyword evidence="12" id="KW-0456">Lyase</keyword>